<gene>
    <name evidence="2" type="ORF">GCM10012280_46760</name>
</gene>
<accession>A0A917ZTY7</accession>
<protein>
    <submittedName>
        <fullName evidence="2">Uncharacterized protein</fullName>
    </submittedName>
</protein>
<dbReference type="Proteomes" id="UP000641932">
    <property type="component" value="Unassembled WGS sequence"/>
</dbReference>
<evidence type="ECO:0000256" key="1">
    <source>
        <dbReference type="SAM" id="MobiDB-lite"/>
    </source>
</evidence>
<reference evidence="2" key="2">
    <citation type="submission" date="2020-09" db="EMBL/GenBank/DDBJ databases">
        <authorList>
            <person name="Sun Q."/>
            <person name="Zhou Y."/>
        </authorList>
    </citation>
    <scope>NUCLEOTIDE SEQUENCE</scope>
    <source>
        <strain evidence="2">CGMCC 4.7201</strain>
    </source>
</reference>
<dbReference type="EMBL" id="BMMS01000021">
    <property type="protein sequence ID" value="GGO93683.1"/>
    <property type="molecule type" value="Genomic_DNA"/>
</dbReference>
<evidence type="ECO:0000313" key="2">
    <source>
        <dbReference type="EMBL" id="GGO93683.1"/>
    </source>
</evidence>
<keyword evidence="3" id="KW-1185">Reference proteome</keyword>
<organism evidence="2 3">
    <name type="scientific">Wenjunlia tyrosinilytica</name>
    <dbReference type="NCBI Taxonomy" id="1544741"/>
    <lineage>
        <taxon>Bacteria</taxon>
        <taxon>Bacillati</taxon>
        <taxon>Actinomycetota</taxon>
        <taxon>Actinomycetes</taxon>
        <taxon>Kitasatosporales</taxon>
        <taxon>Streptomycetaceae</taxon>
        <taxon>Wenjunlia</taxon>
    </lineage>
</organism>
<dbReference type="AlphaFoldDB" id="A0A917ZTY7"/>
<sequence length="709" mass="77054">MTRPAVLRASTEITDRFLDECLNPTVPAGSGRSGPELPLVALLGPRGSGKSAVLVRIEERCRELVVPVARLDLEGREQASPGQVASALAFMLAHRLDGVPNPHFPRLLLGQLVLDAPLHLRDPARARRQIDELLRSRPERSREGEGMGLVGDLLEQVGWLPPGGALALGLAVEGLGGRLNLGRSPHRSALEWYGRDSTDPRDALATLNQYWNSGDPNEERSVDEAQCGAFLADLRAYRAKHRSRVCVAVLDNADSPAGAAFLDTLIRVREAWDVAGPGERDSLLVIAASRRRPRTWSRIAPGEDQVPPRAPDAAGYGDWTRSRRQLGSDGSWWYPVLLRGLSLGDLDAISSAETRRARAADPERAATLTDLTAAVHRATGGHPWAARALIGAILNRSQGTSRPDALRRALDTPVRLVGEGPGPGPDPLTATAGGGDFGGGPTLGEYALDSALRGVFEPGEAASLASLAAAWDPDDSAELDQWIPVPATGFPQLYQKLKDSLWLVEDASADPRARPSRGMVPFVPEPRRISDIHPWLRTLLLHRLARGEEGTGPTWTSVHTGLCQEYRREAAAAHDPGTRRGLSVRALHHALSVDAMPEVVAYLKERWEDRVTSPSAWLEEFNTITTAPNRLPRQAQPRGVLERLAAPAADLSESERLLWLLAGARWILCDPLADPVGELRPLVGDLLRSLGTRSRTGFQLFYDEADRYR</sequence>
<name>A0A917ZTY7_9ACTN</name>
<evidence type="ECO:0000313" key="3">
    <source>
        <dbReference type="Proteomes" id="UP000641932"/>
    </source>
</evidence>
<feature type="region of interest" description="Disordered" evidence="1">
    <location>
        <begin position="299"/>
        <end position="318"/>
    </location>
</feature>
<comment type="caution">
    <text evidence="2">The sequence shown here is derived from an EMBL/GenBank/DDBJ whole genome shotgun (WGS) entry which is preliminary data.</text>
</comment>
<feature type="region of interest" description="Disordered" evidence="1">
    <location>
        <begin position="414"/>
        <end position="435"/>
    </location>
</feature>
<reference evidence="2" key="1">
    <citation type="journal article" date="2014" name="Int. J. Syst. Evol. Microbiol.">
        <title>Complete genome sequence of Corynebacterium casei LMG S-19264T (=DSM 44701T), isolated from a smear-ripened cheese.</title>
        <authorList>
            <consortium name="US DOE Joint Genome Institute (JGI-PGF)"/>
            <person name="Walter F."/>
            <person name="Albersmeier A."/>
            <person name="Kalinowski J."/>
            <person name="Ruckert C."/>
        </authorList>
    </citation>
    <scope>NUCLEOTIDE SEQUENCE</scope>
    <source>
        <strain evidence="2">CGMCC 4.7201</strain>
    </source>
</reference>
<proteinExistence type="predicted"/>
<dbReference type="RefSeq" id="WP_189133749.1">
    <property type="nucleotide sequence ID" value="NZ_BMMS01000021.1"/>
</dbReference>